<sequence>MFAIAATGMGRSVRRASPGGVSSAILSGQAATFEGLLPLAAARSFEGRLVTFSHMGHGGGGDAPGLPGTREWALINPQTNALVHKFARGFVPPARDRNQLTISAGAQVAMSCASTDPTTGLCTAVSSSDTYLISGPTPPAASARKVETILLMRLDFSSCGYKPTALTDTDIKTMYLGPNMDGNGGHAQAFEDCSYGALRLNASAFTVKTIVVSGCTAVCDFYGITGQSDTAAKAQLGYDIYAVYTNIVYLLPDNYYSLCSSYSGMATIPGNQVILHSAPNYTGIYNRMTVLQESLHNFLAWHSYQFDLVYQDPSTCMAQTPVCPSAADVRGEALNTTSLPPGAVRSFNLPASYLTGTGSFIKIKTDWTSFYNDPTYGKNVYVSVRAVINNAFPTDTSDPYLNYLMVVAPNTTGTATDYNLVVIAGNWPIASFTEASGATQPASATLSSAFPLAAASKPAATQPTASQSTASSQVGARG</sequence>
<comment type="caution">
    <text evidence="3">The sequence shown here is derived from an EMBL/GenBank/DDBJ whole genome shotgun (WGS) entry which is preliminary data.</text>
</comment>
<dbReference type="AlphaFoldDB" id="A0A835TBM8"/>
<name>A0A835TBM8_9CHLO</name>
<proteinExistence type="predicted"/>
<dbReference type="Pfam" id="PF05548">
    <property type="entry name" value="Peptidase_M11"/>
    <property type="match status" value="1"/>
</dbReference>
<evidence type="ECO:0000256" key="1">
    <source>
        <dbReference type="SAM" id="MobiDB-lite"/>
    </source>
</evidence>
<feature type="domain" description="Peptidase M11 gametolysin" evidence="2">
    <location>
        <begin position="149"/>
        <end position="387"/>
    </location>
</feature>
<evidence type="ECO:0000259" key="2">
    <source>
        <dbReference type="Pfam" id="PF05548"/>
    </source>
</evidence>
<dbReference type="EMBL" id="JAEHOD010000033">
    <property type="protein sequence ID" value="KAG2442178.1"/>
    <property type="molecule type" value="Genomic_DNA"/>
</dbReference>
<evidence type="ECO:0000313" key="4">
    <source>
        <dbReference type="Proteomes" id="UP000613740"/>
    </source>
</evidence>
<evidence type="ECO:0000313" key="3">
    <source>
        <dbReference type="EMBL" id="KAG2442178.1"/>
    </source>
</evidence>
<accession>A0A835TBM8</accession>
<gene>
    <name evidence="3" type="ORF">HYH02_009666</name>
</gene>
<organism evidence="3 4">
    <name type="scientific">Chlamydomonas schloesseri</name>
    <dbReference type="NCBI Taxonomy" id="2026947"/>
    <lineage>
        <taxon>Eukaryota</taxon>
        <taxon>Viridiplantae</taxon>
        <taxon>Chlorophyta</taxon>
        <taxon>core chlorophytes</taxon>
        <taxon>Chlorophyceae</taxon>
        <taxon>CS clade</taxon>
        <taxon>Chlamydomonadales</taxon>
        <taxon>Chlamydomonadaceae</taxon>
        <taxon>Chlamydomonas</taxon>
    </lineage>
</organism>
<dbReference type="InterPro" id="IPR008752">
    <property type="entry name" value="Peptidase_M11"/>
</dbReference>
<reference evidence="3" key="1">
    <citation type="journal article" date="2020" name="bioRxiv">
        <title>Comparative genomics of Chlamydomonas.</title>
        <authorList>
            <person name="Craig R.J."/>
            <person name="Hasan A.R."/>
            <person name="Ness R.W."/>
            <person name="Keightley P.D."/>
        </authorList>
    </citation>
    <scope>NUCLEOTIDE SEQUENCE</scope>
    <source>
        <strain evidence="3">CCAP 11/173</strain>
    </source>
</reference>
<keyword evidence="4" id="KW-1185">Reference proteome</keyword>
<feature type="region of interest" description="Disordered" evidence="1">
    <location>
        <begin position="457"/>
        <end position="478"/>
    </location>
</feature>
<dbReference type="Proteomes" id="UP000613740">
    <property type="component" value="Unassembled WGS sequence"/>
</dbReference>
<protein>
    <recommendedName>
        <fullName evidence="2">Peptidase M11 gametolysin domain-containing protein</fullName>
    </recommendedName>
</protein>